<dbReference type="Gene3D" id="1.10.10.60">
    <property type="entry name" value="Homeodomain-like"/>
    <property type="match status" value="1"/>
</dbReference>
<accession>A0ABT4U8S6</accession>
<dbReference type="RefSeq" id="WP_270688313.1">
    <property type="nucleotide sequence ID" value="NZ_JAQFWQ010000075.1"/>
</dbReference>
<evidence type="ECO:0000313" key="5">
    <source>
        <dbReference type="EMBL" id="MDA2813353.1"/>
    </source>
</evidence>
<organism evidence="5 6">
    <name type="scientific">Nocardiopsis endophytica</name>
    <dbReference type="NCBI Taxonomy" id="3018445"/>
    <lineage>
        <taxon>Bacteria</taxon>
        <taxon>Bacillati</taxon>
        <taxon>Actinomycetota</taxon>
        <taxon>Actinomycetes</taxon>
        <taxon>Streptosporangiales</taxon>
        <taxon>Nocardiopsidaceae</taxon>
        <taxon>Nocardiopsis</taxon>
    </lineage>
</organism>
<feature type="compositionally biased region" description="Low complexity" evidence="3">
    <location>
        <begin position="12"/>
        <end position="22"/>
    </location>
</feature>
<dbReference type="Pfam" id="PF14246">
    <property type="entry name" value="TetR_C_7"/>
    <property type="match status" value="1"/>
</dbReference>
<comment type="caution">
    <text evidence="5">The sequence shown here is derived from an EMBL/GenBank/DDBJ whole genome shotgun (WGS) entry which is preliminary data.</text>
</comment>
<sequence>MERPPMDPSDTPRAAGRAPGGHPAKRAAIDAAARTVFGNEGYSRASVDAIAAEAGVSKRTIYNHHRDKAQLFLTVLQQSARAVAEYHEGLIDRHLGTPPPDLAAALTRLGHGLAVPHEDFAGHFALVRVIFAEARHLPEHVLQGWRETGPGRVHSRLAERMGALAEEGGLSGGPPEELAAHFTQLVASEVYERSFHGALPLPQEETDALIASGVAAFLALHGPR</sequence>
<dbReference type="Proteomes" id="UP001527866">
    <property type="component" value="Unassembled WGS sequence"/>
</dbReference>
<dbReference type="Gene3D" id="1.10.357.10">
    <property type="entry name" value="Tetracycline Repressor, domain 2"/>
    <property type="match status" value="1"/>
</dbReference>
<dbReference type="PANTHER" id="PTHR30055">
    <property type="entry name" value="HTH-TYPE TRANSCRIPTIONAL REGULATOR RUTR"/>
    <property type="match status" value="1"/>
</dbReference>
<dbReference type="InterPro" id="IPR039536">
    <property type="entry name" value="TetR_C_Proteobacteria"/>
</dbReference>
<gene>
    <name evidence="5" type="ORF">O4J56_22090</name>
</gene>
<feature type="DNA-binding region" description="H-T-H motif" evidence="2">
    <location>
        <begin position="46"/>
        <end position="65"/>
    </location>
</feature>
<dbReference type="SUPFAM" id="SSF46689">
    <property type="entry name" value="Homeodomain-like"/>
    <property type="match status" value="1"/>
</dbReference>
<name>A0ABT4U8S6_9ACTN</name>
<evidence type="ECO:0000256" key="1">
    <source>
        <dbReference type="ARBA" id="ARBA00023125"/>
    </source>
</evidence>
<evidence type="ECO:0000313" key="6">
    <source>
        <dbReference type="Proteomes" id="UP001527866"/>
    </source>
</evidence>
<evidence type="ECO:0000256" key="2">
    <source>
        <dbReference type="PROSITE-ProRule" id="PRU00335"/>
    </source>
</evidence>
<dbReference type="InterPro" id="IPR050109">
    <property type="entry name" value="HTH-type_TetR-like_transc_reg"/>
</dbReference>
<dbReference type="InterPro" id="IPR009057">
    <property type="entry name" value="Homeodomain-like_sf"/>
</dbReference>
<protein>
    <submittedName>
        <fullName evidence="5">TetR/AcrR family transcriptional regulator</fullName>
    </submittedName>
</protein>
<keyword evidence="6" id="KW-1185">Reference proteome</keyword>
<keyword evidence="1 2" id="KW-0238">DNA-binding</keyword>
<dbReference type="InterPro" id="IPR001647">
    <property type="entry name" value="HTH_TetR"/>
</dbReference>
<feature type="region of interest" description="Disordered" evidence="3">
    <location>
        <begin position="1"/>
        <end position="26"/>
    </location>
</feature>
<proteinExistence type="predicted"/>
<feature type="domain" description="HTH tetR-type" evidence="4">
    <location>
        <begin position="23"/>
        <end position="83"/>
    </location>
</feature>
<dbReference type="Pfam" id="PF00440">
    <property type="entry name" value="TetR_N"/>
    <property type="match status" value="1"/>
</dbReference>
<dbReference type="PROSITE" id="PS50977">
    <property type="entry name" value="HTH_TETR_2"/>
    <property type="match status" value="1"/>
</dbReference>
<evidence type="ECO:0000259" key="4">
    <source>
        <dbReference type="PROSITE" id="PS50977"/>
    </source>
</evidence>
<reference evidence="5 6" key="1">
    <citation type="submission" date="2023-01" db="EMBL/GenBank/DDBJ databases">
        <title>Draft genome sequence of Nocardiopsis sp. RSe5-2 isolated from halophytes.</title>
        <authorList>
            <person name="Duangmal K."/>
            <person name="Chantavorakit T."/>
        </authorList>
    </citation>
    <scope>NUCLEOTIDE SEQUENCE [LARGE SCALE GENOMIC DNA]</scope>
    <source>
        <strain evidence="5 6">RSe5-2</strain>
    </source>
</reference>
<dbReference type="PANTHER" id="PTHR30055:SF146">
    <property type="entry name" value="HTH-TYPE TRANSCRIPTIONAL DUAL REGULATOR CECR"/>
    <property type="match status" value="1"/>
</dbReference>
<dbReference type="EMBL" id="JAQFWQ010000075">
    <property type="protein sequence ID" value="MDA2813353.1"/>
    <property type="molecule type" value="Genomic_DNA"/>
</dbReference>
<evidence type="ECO:0000256" key="3">
    <source>
        <dbReference type="SAM" id="MobiDB-lite"/>
    </source>
</evidence>
<dbReference type="PRINTS" id="PR00455">
    <property type="entry name" value="HTHTETR"/>
</dbReference>